<evidence type="ECO:0000313" key="4">
    <source>
        <dbReference type="Proteomes" id="UP001642482"/>
    </source>
</evidence>
<keyword evidence="2" id="KW-1133">Transmembrane helix</keyword>
<keyword evidence="2" id="KW-0472">Membrane</keyword>
<dbReference type="EMBL" id="CAWUHD010000054">
    <property type="protein sequence ID" value="CAK7224370.1"/>
    <property type="molecule type" value="Genomic_DNA"/>
</dbReference>
<protein>
    <submittedName>
        <fullName evidence="3">Uncharacterized protein</fullName>
    </submittedName>
</protein>
<evidence type="ECO:0000313" key="3">
    <source>
        <dbReference type="EMBL" id="CAK7224370.1"/>
    </source>
</evidence>
<evidence type="ECO:0000256" key="2">
    <source>
        <dbReference type="SAM" id="Phobius"/>
    </source>
</evidence>
<feature type="transmembrane region" description="Helical" evidence="2">
    <location>
        <begin position="203"/>
        <end position="223"/>
    </location>
</feature>
<name>A0ABP0BY91_9PEZI</name>
<accession>A0ABP0BY91</accession>
<feature type="region of interest" description="Disordered" evidence="1">
    <location>
        <begin position="447"/>
        <end position="477"/>
    </location>
</feature>
<feature type="transmembrane region" description="Helical" evidence="2">
    <location>
        <begin position="178"/>
        <end position="197"/>
    </location>
</feature>
<dbReference type="Proteomes" id="UP001642482">
    <property type="component" value="Unassembled WGS sequence"/>
</dbReference>
<feature type="compositionally biased region" description="Polar residues" evidence="1">
    <location>
        <begin position="22"/>
        <end position="37"/>
    </location>
</feature>
<evidence type="ECO:0000256" key="1">
    <source>
        <dbReference type="SAM" id="MobiDB-lite"/>
    </source>
</evidence>
<comment type="caution">
    <text evidence="3">The sequence shown here is derived from an EMBL/GenBank/DDBJ whole genome shotgun (WGS) entry which is preliminary data.</text>
</comment>
<keyword evidence="2" id="KW-0812">Transmembrane</keyword>
<gene>
    <name evidence="3" type="ORF">SEUCBS140593_005551</name>
</gene>
<keyword evidence="4" id="KW-1185">Reference proteome</keyword>
<sequence>MERYVTVRDTLRQPLPELACRPSNSGPRHKTTTTVSSPPIHGLTQWPEFRRDVLSRIFEHELEQPYQYSPPQPPLGEDCLVAAASTVLHIYDKFVWPVVNNALHYQYGSPIYAMGSQFDQAVPLVGIGGSTDRCPCVVGSFSLYGAVGWPVSRTNGVLAVVSAVAAAASAMAATAATVLTNAFAGILVATVAFAISLSHAPSMAPSVSVCVAAFVASAAALVNDRRHRTHRTRYGDTVYGVADDTDWQASFSQLQSCAVANNTRYGFCITDKGVFIFRFCLGNNASAGLETEHAFVTWEAAGEDALTPTEACFFLALMAVNGNKELAAAYPPLDTFEPNHHTNRKRLETFTHVTSGHCAVKIQGRYRTTPGLYHKGTATADTVLSMVRRAAGETDNSDDSEMEAEHRTMHTDFRASPPMEIDLDPYHQGPSFENRIWSETIAELDSTPVKATEAATESDAESIGSQKDQKDTSTVPTETYFHDVSSWLQGPGYESMIFHRKKREIDE</sequence>
<organism evidence="3 4">
    <name type="scientific">Sporothrix eucalyptigena</name>
    <dbReference type="NCBI Taxonomy" id="1812306"/>
    <lineage>
        <taxon>Eukaryota</taxon>
        <taxon>Fungi</taxon>
        <taxon>Dikarya</taxon>
        <taxon>Ascomycota</taxon>
        <taxon>Pezizomycotina</taxon>
        <taxon>Sordariomycetes</taxon>
        <taxon>Sordariomycetidae</taxon>
        <taxon>Ophiostomatales</taxon>
        <taxon>Ophiostomataceae</taxon>
        <taxon>Sporothrix</taxon>
    </lineage>
</organism>
<proteinExistence type="predicted"/>
<reference evidence="3 4" key="1">
    <citation type="submission" date="2024-01" db="EMBL/GenBank/DDBJ databases">
        <authorList>
            <person name="Allen C."/>
            <person name="Tagirdzhanova G."/>
        </authorList>
    </citation>
    <scope>NUCLEOTIDE SEQUENCE [LARGE SCALE GENOMIC DNA]</scope>
</reference>
<feature type="region of interest" description="Disordered" evidence="1">
    <location>
        <begin position="17"/>
        <end position="42"/>
    </location>
</feature>